<dbReference type="Pfam" id="PF13649">
    <property type="entry name" value="Methyltransf_25"/>
    <property type="match status" value="1"/>
</dbReference>
<keyword evidence="1 5" id="KW-0489">Methyltransferase</keyword>
<sequence>MTTAREDARDRTLDYEAVYRGEGPFGGNPPWEIGDPQPAFVAEEAAGHIRGDVLDAGCGTGDNALYLVGRGYAVTGVDRSTTAIEIARRKTAERNLQATFAVADALVLDGYDDSFDTVVDSGLAHRFGHPELVRYAAALHRVCRPGAVVIVHAISDRVRELFDNDLAGILRDMRAQNGGNGFDWTTMPKMSAELLRGGFAAGWELEALETSTIRTAFPFTPEPFDIPAWIGRFRRA</sequence>
<evidence type="ECO:0000259" key="4">
    <source>
        <dbReference type="Pfam" id="PF13649"/>
    </source>
</evidence>
<protein>
    <submittedName>
        <fullName evidence="5">Class I SAM-dependent methyltransferase</fullName>
    </submittedName>
</protein>
<evidence type="ECO:0000256" key="2">
    <source>
        <dbReference type="ARBA" id="ARBA00022679"/>
    </source>
</evidence>
<keyword evidence="2 5" id="KW-0808">Transferase</keyword>
<evidence type="ECO:0000256" key="1">
    <source>
        <dbReference type="ARBA" id="ARBA00022603"/>
    </source>
</evidence>
<dbReference type="SUPFAM" id="SSF53335">
    <property type="entry name" value="S-adenosyl-L-methionine-dependent methyltransferases"/>
    <property type="match status" value="1"/>
</dbReference>
<feature type="domain" description="Methyltransferase" evidence="4">
    <location>
        <begin position="53"/>
        <end position="146"/>
    </location>
</feature>
<dbReference type="RefSeq" id="WP_181584735.1">
    <property type="nucleotide sequence ID" value="NZ_CP059399.1"/>
</dbReference>
<dbReference type="GO" id="GO:0032259">
    <property type="term" value="P:methylation"/>
    <property type="evidence" value="ECO:0007669"/>
    <property type="project" value="UniProtKB-KW"/>
</dbReference>
<dbReference type="CDD" id="cd02440">
    <property type="entry name" value="AdoMet_MTases"/>
    <property type="match status" value="1"/>
</dbReference>
<dbReference type="Proteomes" id="UP000515512">
    <property type="component" value="Chromosome"/>
</dbReference>
<dbReference type="InterPro" id="IPR029063">
    <property type="entry name" value="SAM-dependent_MTases_sf"/>
</dbReference>
<keyword evidence="6" id="KW-1185">Reference proteome</keyword>
<dbReference type="PANTHER" id="PTHR43464:SF19">
    <property type="entry name" value="UBIQUINONE BIOSYNTHESIS O-METHYLTRANSFERASE, MITOCHONDRIAL"/>
    <property type="match status" value="1"/>
</dbReference>
<dbReference type="InterPro" id="IPR041698">
    <property type="entry name" value="Methyltransf_25"/>
</dbReference>
<dbReference type="PANTHER" id="PTHR43464">
    <property type="entry name" value="METHYLTRANSFERASE"/>
    <property type="match status" value="1"/>
</dbReference>
<evidence type="ECO:0000313" key="5">
    <source>
        <dbReference type="EMBL" id="QLY33571.1"/>
    </source>
</evidence>
<keyword evidence="3" id="KW-0949">S-adenosyl-L-methionine</keyword>
<gene>
    <name evidence="5" type="ORF">H0264_16240</name>
</gene>
<dbReference type="EMBL" id="CP059399">
    <property type="protein sequence ID" value="QLY33571.1"/>
    <property type="molecule type" value="Genomic_DNA"/>
</dbReference>
<accession>A0A7D6VEL6</accession>
<dbReference type="GO" id="GO:0008168">
    <property type="term" value="F:methyltransferase activity"/>
    <property type="evidence" value="ECO:0007669"/>
    <property type="project" value="UniProtKB-KW"/>
</dbReference>
<reference evidence="5 6" key="1">
    <citation type="submission" date="2020-07" db="EMBL/GenBank/DDBJ databases">
        <authorList>
            <person name="Zhuang K."/>
            <person name="Ran Y."/>
        </authorList>
    </citation>
    <scope>NUCLEOTIDE SEQUENCE [LARGE SCALE GENOMIC DNA]</scope>
    <source>
        <strain evidence="5 6">WCH-YHL-001</strain>
    </source>
</reference>
<organism evidence="5 6">
    <name type="scientific">Nocardia huaxiensis</name>
    <dbReference type="NCBI Taxonomy" id="2755382"/>
    <lineage>
        <taxon>Bacteria</taxon>
        <taxon>Bacillati</taxon>
        <taxon>Actinomycetota</taxon>
        <taxon>Actinomycetes</taxon>
        <taxon>Mycobacteriales</taxon>
        <taxon>Nocardiaceae</taxon>
        <taxon>Nocardia</taxon>
    </lineage>
</organism>
<dbReference type="Gene3D" id="3.40.50.150">
    <property type="entry name" value="Vaccinia Virus protein VP39"/>
    <property type="match status" value="1"/>
</dbReference>
<dbReference type="KEGG" id="nhu:H0264_16240"/>
<evidence type="ECO:0000256" key="3">
    <source>
        <dbReference type="ARBA" id="ARBA00022691"/>
    </source>
</evidence>
<dbReference type="AlphaFoldDB" id="A0A7D6VEL6"/>
<name>A0A7D6VEL6_9NOCA</name>
<evidence type="ECO:0000313" key="6">
    <source>
        <dbReference type="Proteomes" id="UP000515512"/>
    </source>
</evidence>
<proteinExistence type="predicted"/>